<evidence type="ECO:0000256" key="1">
    <source>
        <dbReference type="SAM" id="MobiDB-lite"/>
    </source>
</evidence>
<protein>
    <recommendedName>
        <fullName evidence="4">DUF2486 domain-containing protein</fullName>
    </recommendedName>
</protein>
<feature type="region of interest" description="Disordered" evidence="1">
    <location>
        <begin position="1"/>
        <end position="119"/>
    </location>
</feature>
<name>A0ABX2UT18_9BURK</name>
<reference evidence="2 3" key="1">
    <citation type="submission" date="2016-04" db="EMBL/GenBank/DDBJ databases">
        <title>Reclassification of Paraburkholderia panaciterrae (Farh et al. 2015) Dobritsa &amp; Samadpour 2016 as a later homotypic synonym of Paraburkholderia ginsengiterrae (Farh et al. 2015) Dobritsa &amp; Samadpour 2016.</title>
        <authorList>
            <person name="Dobritsa A.P."/>
            <person name="Kutumbaka K."/>
            <person name="Samadpour M."/>
        </authorList>
    </citation>
    <scope>NUCLEOTIDE SEQUENCE [LARGE SCALE GENOMIC DNA]</scope>
    <source>
        <strain evidence="2 3">DCY85-1</strain>
    </source>
</reference>
<comment type="caution">
    <text evidence="2">The sequence shown here is derived from an EMBL/GenBank/DDBJ whole genome shotgun (WGS) entry which is preliminary data.</text>
</comment>
<gene>
    <name evidence="2" type="ORF">A6V36_31220</name>
</gene>
<organism evidence="2 3">
    <name type="scientific">Paraburkholderia ginsengiterrae</name>
    <dbReference type="NCBI Taxonomy" id="1462993"/>
    <lineage>
        <taxon>Bacteria</taxon>
        <taxon>Pseudomonadati</taxon>
        <taxon>Pseudomonadota</taxon>
        <taxon>Betaproteobacteria</taxon>
        <taxon>Burkholderiales</taxon>
        <taxon>Burkholderiaceae</taxon>
        <taxon>Paraburkholderia</taxon>
    </lineage>
</organism>
<keyword evidence="3" id="KW-1185">Reference proteome</keyword>
<feature type="compositionally biased region" description="Low complexity" evidence="1">
    <location>
        <begin position="50"/>
        <end position="65"/>
    </location>
</feature>
<evidence type="ECO:0008006" key="4">
    <source>
        <dbReference type="Google" id="ProtNLM"/>
    </source>
</evidence>
<dbReference type="EMBL" id="LXJZ01000178">
    <property type="protein sequence ID" value="OAJ57706.1"/>
    <property type="molecule type" value="Genomic_DNA"/>
</dbReference>
<feature type="compositionally biased region" description="Basic and acidic residues" evidence="1">
    <location>
        <begin position="66"/>
        <end position="82"/>
    </location>
</feature>
<feature type="compositionally biased region" description="Basic residues" evidence="1">
    <location>
        <begin position="92"/>
        <end position="109"/>
    </location>
</feature>
<proteinExistence type="predicted"/>
<dbReference type="RefSeq" id="WP_064269030.1">
    <property type="nucleotide sequence ID" value="NZ_LXJZ01000178.1"/>
</dbReference>
<dbReference type="InterPro" id="IPR018924">
    <property type="entry name" value="DUF2486"/>
</dbReference>
<evidence type="ECO:0000313" key="2">
    <source>
        <dbReference type="EMBL" id="OAJ57706.1"/>
    </source>
</evidence>
<dbReference type="Proteomes" id="UP000077961">
    <property type="component" value="Unassembled WGS sequence"/>
</dbReference>
<sequence length="229" mass="24170">MSDPNDDSIPVLHEVLVPGHAVPSQPASSGTAQPDAPREPEFRTEPVLTPQQEPAVAPEPAAVAPEPEHGPDDAAHAAEEAAHASQPADPHHPKKRSRAHHGAAARHPHGGVDAPSAGVFDRLEPATPFEAGATVPPDIVHDVHESAALAHPGLDAEVIAENLRGRFAGFLTGEGRAIIEAHSRAALQEHTTWLVNQITREVALTLESEMTGWVREAVEAEIARRSGHA</sequence>
<evidence type="ECO:0000313" key="3">
    <source>
        <dbReference type="Proteomes" id="UP000077961"/>
    </source>
</evidence>
<accession>A0ABX2UT18</accession>
<dbReference type="Pfam" id="PF10667">
    <property type="entry name" value="DUF2486"/>
    <property type="match status" value="1"/>
</dbReference>